<keyword evidence="2" id="KW-1185">Reference proteome</keyword>
<protein>
    <submittedName>
        <fullName evidence="1">Uncharacterized protein</fullName>
    </submittedName>
</protein>
<evidence type="ECO:0000313" key="2">
    <source>
        <dbReference type="Proteomes" id="UP000241818"/>
    </source>
</evidence>
<accession>A0A2T3B5G5</accession>
<dbReference type="RefSeq" id="XP_024722154.1">
    <property type="nucleotide sequence ID" value="XM_024866473.1"/>
</dbReference>
<gene>
    <name evidence="1" type="ORF">M430DRAFT_34031</name>
</gene>
<evidence type="ECO:0000313" key="1">
    <source>
        <dbReference type="EMBL" id="PSS21999.1"/>
    </source>
</evidence>
<name>A0A2T3B5G5_AMORE</name>
<organism evidence="1 2">
    <name type="scientific">Amorphotheca resinae ATCC 22711</name>
    <dbReference type="NCBI Taxonomy" id="857342"/>
    <lineage>
        <taxon>Eukaryota</taxon>
        <taxon>Fungi</taxon>
        <taxon>Dikarya</taxon>
        <taxon>Ascomycota</taxon>
        <taxon>Pezizomycotina</taxon>
        <taxon>Leotiomycetes</taxon>
        <taxon>Helotiales</taxon>
        <taxon>Amorphothecaceae</taxon>
        <taxon>Amorphotheca</taxon>
    </lineage>
</organism>
<dbReference type="Proteomes" id="UP000241818">
    <property type="component" value="Unassembled WGS sequence"/>
</dbReference>
<proteinExistence type="predicted"/>
<dbReference type="AlphaFoldDB" id="A0A2T3B5G5"/>
<reference evidence="1 2" key="1">
    <citation type="journal article" date="2018" name="New Phytol.">
        <title>Comparative genomics and transcriptomics depict ericoid mycorrhizal fungi as versatile saprotrophs and plant mutualists.</title>
        <authorList>
            <person name="Martino E."/>
            <person name="Morin E."/>
            <person name="Grelet G.A."/>
            <person name="Kuo A."/>
            <person name="Kohler A."/>
            <person name="Daghino S."/>
            <person name="Barry K.W."/>
            <person name="Cichocki N."/>
            <person name="Clum A."/>
            <person name="Dockter R.B."/>
            <person name="Hainaut M."/>
            <person name="Kuo R.C."/>
            <person name="LaButti K."/>
            <person name="Lindahl B.D."/>
            <person name="Lindquist E.A."/>
            <person name="Lipzen A."/>
            <person name="Khouja H.R."/>
            <person name="Magnuson J."/>
            <person name="Murat C."/>
            <person name="Ohm R.A."/>
            <person name="Singer S.W."/>
            <person name="Spatafora J.W."/>
            <person name="Wang M."/>
            <person name="Veneault-Fourrey C."/>
            <person name="Henrissat B."/>
            <person name="Grigoriev I.V."/>
            <person name="Martin F.M."/>
            <person name="Perotto S."/>
        </authorList>
    </citation>
    <scope>NUCLEOTIDE SEQUENCE [LARGE SCALE GENOMIC DNA]</scope>
    <source>
        <strain evidence="1 2">ATCC 22711</strain>
    </source>
</reference>
<dbReference type="GeneID" id="36574554"/>
<dbReference type="EMBL" id="KZ679009">
    <property type="protein sequence ID" value="PSS21999.1"/>
    <property type="molecule type" value="Genomic_DNA"/>
</dbReference>
<dbReference type="InParanoid" id="A0A2T3B5G5"/>
<sequence>MTEANLQMKCCKCCKTTKDNGPPGTCMCSTCGHWECNDCSFTPVKKVVVKKQNGKDSKKGK</sequence>